<organism evidence="2 3">
    <name type="scientific">Dorea longicatena</name>
    <dbReference type="NCBI Taxonomy" id="88431"/>
    <lineage>
        <taxon>Bacteria</taxon>
        <taxon>Bacillati</taxon>
        <taxon>Bacillota</taxon>
        <taxon>Clostridia</taxon>
        <taxon>Lachnospirales</taxon>
        <taxon>Lachnospiraceae</taxon>
        <taxon>Dorea</taxon>
    </lineage>
</organism>
<proteinExistence type="predicted"/>
<dbReference type="Proteomes" id="UP000095485">
    <property type="component" value="Unassembled WGS sequence"/>
</dbReference>
<dbReference type="EMBL" id="CZAY01000009">
    <property type="protein sequence ID" value="CUP54181.1"/>
    <property type="molecule type" value="Genomic_DNA"/>
</dbReference>
<reference evidence="2 3" key="1">
    <citation type="submission" date="2015-09" db="EMBL/GenBank/DDBJ databases">
        <authorList>
            <consortium name="Pathogen Informatics"/>
        </authorList>
    </citation>
    <scope>NUCLEOTIDE SEQUENCE [LARGE SCALE GENOMIC DNA]</scope>
    <source>
        <strain evidence="2 3">2789STDY5834914</strain>
    </source>
</reference>
<feature type="domain" description="HTH cro/C1-type" evidence="1">
    <location>
        <begin position="12"/>
        <end position="66"/>
    </location>
</feature>
<dbReference type="Pfam" id="PF01381">
    <property type="entry name" value="HTH_3"/>
    <property type="match status" value="1"/>
</dbReference>
<dbReference type="OrthoDB" id="1629646at2"/>
<dbReference type="RefSeq" id="WP_025578817.1">
    <property type="nucleotide sequence ID" value="NZ_CZAY01000009.1"/>
</dbReference>
<sequence>MQNELCIVADAIKALREARGLTQEQLAEKADISVSHLAKIETHARAMGMKTYIRLLEAMDIPIKEHFMHMGTAKKDMMLKEKIWYLVQDCNEWETSLLIYSIEGIKKGLKEYQQDSRK</sequence>
<dbReference type="InterPro" id="IPR001387">
    <property type="entry name" value="Cro/C1-type_HTH"/>
</dbReference>
<accession>A0A174P3S6</accession>
<dbReference type="InterPro" id="IPR010982">
    <property type="entry name" value="Lambda_DNA-bd_dom_sf"/>
</dbReference>
<evidence type="ECO:0000259" key="1">
    <source>
        <dbReference type="PROSITE" id="PS50943"/>
    </source>
</evidence>
<dbReference type="Gene3D" id="1.10.260.40">
    <property type="entry name" value="lambda repressor-like DNA-binding domains"/>
    <property type="match status" value="1"/>
</dbReference>
<dbReference type="SMART" id="SM00530">
    <property type="entry name" value="HTH_XRE"/>
    <property type="match status" value="1"/>
</dbReference>
<dbReference type="AlphaFoldDB" id="A0A174P3S6"/>
<gene>
    <name evidence="2" type="ORF">ERS852526_01378</name>
</gene>
<protein>
    <submittedName>
        <fullName evidence="2">Anaerobic benzoate catabolism transcriptional regulator</fullName>
    </submittedName>
</protein>
<dbReference type="SUPFAM" id="SSF47413">
    <property type="entry name" value="lambda repressor-like DNA-binding domains"/>
    <property type="match status" value="1"/>
</dbReference>
<evidence type="ECO:0000313" key="3">
    <source>
        <dbReference type="Proteomes" id="UP000095485"/>
    </source>
</evidence>
<dbReference type="CDD" id="cd00093">
    <property type="entry name" value="HTH_XRE"/>
    <property type="match status" value="1"/>
</dbReference>
<dbReference type="GO" id="GO:0003677">
    <property type="term" value="F:DNA binding"/>
    <property type="evidence" value="ECO:0007669"/>
    <property type="project" value="InterPro"/>
</dbReference>
<name>A0A174P3S6_9FIRM</name>
<dbReference type="PROSITE" id="PS50943">
    <property type="entry name" value="HTH_CROC1"/>
    <property type="match status" value="1"/>
</dbReference>
<dbReference type="GeneID" id="96228676"/>
<evidence type="ECO:0000313" key="2">
    <source>
        <dbReference type="EMBL" id="CUP54181.1"/>
    </source>
</evidence>